<dbReference type="InterPro" id="IPR007403">
    <property type="entry name" value="DUF456"/>
</dbReference>
<accession>A0A1X6WXJ3</accession>
<feature type="transmembrane region" description="Helical" evidence="1">
    <location>
        <begin position="12"/>
        <end position="45"/>
    </location>
</feature>
<reference evidence="2 3" key="1">
    <citation type="submission" date="2017-02" db="EMBL/GenBank/DDBJ databases">
        <authorList>
            <person name="Peterson S.W."/>
        </authorList>
    </citation>
    <scope>NUCLEOTIDE SEQUENCE [LARGE SCALE GENOMIC DNA]</scope>
    <source>
        <strain evidence="2 3">CIP104813</strain>
    </source>
</reference>
<dbReference type="RefSeq" id="WP_159457979.1">
    <property type="nucleotide sequence ID" value="NZ_FWFG01000048.1"/>
</dbReference>
<evidence type="ECO:0000256" key="1">
    <source>
        <dbReference type="SAM" id="Phobius"/>
    </source>
</evidence>
<keyword evidence="1" id="KW-0472">Membrane</keyword>
<evidence type="ECO:0008006" key="4">
    <source>
        <dbReference type="Google" id="ProtNLM"/>
    </source>
</evidence>
<feature type="transmembrane region" description="Helical" evidence="1">
    <location>
        <begin position="139"/>
        <end position="167"/>
    </location>
</feature>
<keyword evidence="1" id="KW-1133">Transmembrane helix</keyword>
<dbReference type="EMBL" id="FWFG01000048">
    <property type="protein sequence ID" value="SLM90433.1"/>
    <property type="molecule type" value="Genomic_DNA"/>
</dbReference>
<name>A0A1X6WXJ3_9MICO</name>
<keyword evidence="1" id="KW-0812">Transmembrane</keyword>
<evidence type="ECO:0000313" key="2">
    <source>
        <dbReference type="EMBL" id="SLM90433.1"/>
    </source>
</evidence>
<gene>
    <name evidence="2" type="ORF">FM110_04910</name>
</gene>
<dbReference type="PANTHER" id="PTHR39165:SF1">
    <property type="entry name" value="DUF456 DOMAIN-CONTAINING PROTEIN"/>
    <property type="match status" value="1"/>
</dbReference>
<keyword evidence="3" id="KW-1185">Reference proteome</keyword>
<dbReference type="OrthoDB" id="3733714at2"/>
<dbReference type="AlphaFoldDB" id="A0A1X6WXJ3"/>
<dbReference type="PANTHER" id="PTHR39165">
    <property type="entry name" value="IG HYPOTHETICAL 17883"/>
    <property type="match status" value="1"/>
</dbReference>
<evidence type="ECO:0000313" key="3">
    <source>
        <dbReference type="Proteomes" id="UP000195981"/>
    </source>
</evidence>
<sequence length="169" mass="17862">MDSLTIDILATIIAGILFLVGLTGIVVPVLPGSITILVTMLVWAILTGGWTSWVAFALVAVFSIAGMTCSYVLTGKRLKDAEVPTWPILVGIAAGIVGIFVIPFLGLFIGFLLGLYGAEWARRKDPKLAWDSSWIAVKSLGLGILAELGLGFLSTLTFAIAATVHFISL</sequence>
<dbReference type="Pfam" id="PF04306">
    <property type="entry name" value="DUF456"/>
    <property type="match status" value="1"/>
</dbReference>
<dbReference type="Proteomes" id="UP000195981">
    <property type="component" value="Unassembled WGS sequence"/>
</dbReference>
<feature type="transmembrane region" description="Helical" evidence="1">
    <location>
        <begin position="52"/>
        <end position="73"/>
    </location>
</feature>
<organism evidence="2 3">
    <name type="scientific">Brachybacterium nesterenkovii</name>
    <dbReference type="NCBI Taxonomy" id="47847"/>
    <lineage>
        <taxon>Bacteria</taxon>
        <taxon>Bacillati</taxon>
        <taxon>Actinomycetota</taxon>
        <taxon>Actinomycetes</taxon>
        <taxon>Micrococcales</taxon>
        <taxon>Dermabacteraceae</taxon>
        <taxon>Brachybacterium</taxon>
    </lineage>
</organism>
<protein>
    <recommendedName>
        <fullName evidence="4">DUF456 domain-containing protein</fullName>
    </recommendedName>
</protein>
<proteinExistence type="predicted"/>
<feature type="transmembrane region" description="Helical" evidence="1">
    <location>
        <begin position="85"/>
        <end position="118"/>
    </location>
</feature>